<evidence type="ECO:0000313" key="1">
    <source>
        <dbReference type="EnsemblPlants" id="cds.evm.model.04.1144"/>
    </source>
</evidence>
<accession>A0A803PBX1</accession>
<sequence length="181" mass="20558">MCFKGILMAEHQVRPRSRACPSTKMADEAPDFGEERVVTKLPFQSLITTPKPRNPTKICNEALQLLNSAKWWFETRPDIGRDNLDNCFDEGFLTSSGKIFRVPHTHLGRDILEKIVEHILVNSSRALRDPDIFTDETLIVKIQQITKTHSIHGIGVRRRQDGRLGKVDQLTRGTIVDGENT</sequence>
<dbReference type="EMBL" id="UZAU01000372">
    <property type="status" value="NOT_ANNOTATED_CDS"/>
    <property type="molecule type" value="Genomic_DNA"/>
</dbReference>
<organism evidence="1 2">
    <name type="scientific">Cannabis sativa</name>
    <name type="common">Hemp</name>
    <name type="synonym">Marijuana</name>
    <dbReference type="NCBI Taxonomy" id="3483"/>
    <lineage>
        <taxon>Eukaryota</taxon>
        <taxon>Viridiplantae</taxon>
        <taxon>Streptophyta</taxon>
        <taxon>Embryophyta</taxon>
        <taxon>Tracheophyta</taxon>
        <taxon>Spermatophyta</taxon>
        <taxon>Magnoliopsida</taxon>
        <taxon>eudicotyledons</taxon>
        <taxon>Gunneridae</taxon>
        <taxon>Pentapetalae</taxon>
        <taxon>rosids</taxon>
        <taxon>fabids</taxon>
        <taxon>Rosales</taxon>
        <taxon>Cannabaceae</taxon>
        <taxon>Cannabis</taxon>
    </lineage>
</organism>
<reference evidence="1" key="1">
    <citation type="submission" date="2018-11" db="EMBL/GenBank/DDBJ databases">
        <authorList>
            <person name="Grassa J C."/>
        </authorList>
    </citation>
    <scope>NUCLEOTIDE SEQUENCE [LARGE SCALE GENOMIC DNA]</scope>
</reference>
<reference evidence="1" key="2">
    <citation type="submission" date="2021-03" db="UniProtKB">
        <authorList>
            <consortium name="EnsemblPlants"/>
        </authorList>
    </citation>
    <scope>IDENTIFICATION</scope>
</reference>
<dbReference type="EnsemblPlants" id="evm.model.04.1144">
    <property type="protein sequence ID" value="cds.evm.model.04.1144"/>
    <property type="gene ID" value="evm.TU.04.1144"/>
</dbReference>
<dbReference type="AlphaFoldDB" id="A0A803PBX1"/>
<evidence type="ECO:0000313" key="2">
    <source>
        <dbReference type="Proteomes" id="UP000596661"/>
    </source>
</evidence>
<name>A0A803PBX1_CANSA</name>
<dbReference type="Proteomes" id="UP000596661">
    <property type="component" value="Chromosome 4"/>
</dbReference>
<keyword evidence="2" id="KW-1185">Reference proteome</keyword>
<protein>
    <submittedName>
        <fullName evidence="1">Uncharacterized protein</fullName>
    </submittedName>
</protein>
<dbReference type="Gramene" id="evm.model.04.1144">
    <property type="protein sequence ID" value="cds.evm.model.04.1144"/>
    <property type="gene ID" value="evm.TU.04.1144"/>
</dbReference>
<proteinExistence type="predicted"/>